<evidence type="ECO:0000256" key="1">
    <source>
        <dbReference type="ARBA" id="ARBA00001954"/>
    </source>
</evidence>
<proteinExistence type="predicted"/>
<keyword evidence="2" id="KW-0560">Oxidoreductase</keyword>
<gene>
    <name evidence="5" type="ORF">H6G24_30590</name>
</gene>
<evidence type="ECO:0000256" key="3">
    <source>
        <dbReference type="ARBA" id="ARBA00023194"/>
    </source>
</evidence>
<sequence length="348" mass="39821">MTKPNIKQLSSISRKSVNISSAELIQTSYLQPESSLPLVVQPNFDNLNLAIWTQNNHSWIENKILEHGGILFRGFNVKDVAEFQQFIQALSGKLLEYSYRSTPRNHVSGNIYTSTEYPANHFIPLHNEMSYSRTWPLKIAFFCIKKAEQGGETPIVDSRKVFSRINAKIKENFLKKGVMYVRNYGVGLDLSWQDVFNTNNKLDVETYCHQAGIELEWRDTETSGFSLRTRQVCQAVAQHPQTSEIVWFNQAHLFHISSLDSIVRAQLLSDFSAEDLPRNAYYGDGSVIEDSILDEIREIYWQEAIIFPWQEGDVLLLDNMLSAHGRMPFQGSRKVVVGMAEEYKVSNG</sequence>
<dbReference type="RefSeq" id="WP_190549574.1">
    <property type="nucleotide sequence ID" value="NZ_CAWPNO010000103.1"/>
</dbReference>
<keyword evidence="5" id="KW-0223">Dioxygenase</keyword>
<comment type="cofactor">
    <cofactor evidence="1">
        <name>Fe(2+)</name>
        <dbReference type="ChEBI" id="CHEBI:29033"/>
    </cofactor>
</comment>
<name>A0ABR8AJ25_9CYAN</name>
<evidence type="ECO:0000313" key="5">
    <source>
        <dbReference type="EMBL" id="MBD2199774.1"/>
    </source>
</evidence>
<dbReference type="Proteomes" id="UP000658514">
    <property type="component" value="Unassembled WGS sequence"/>
</dbReference>
<dbReference type="GO" id="GO:0051213">
    <property type="term" value="F:dioxygenase activity"/>
    <property type="evidence" value="ECO:0007669"/>
    <property type="project" value="UniProtKB-KW"/>
</dbReference>
<accession>A0ABR8AJ25</accession>
<dbReference type="PANTHER" id="PTHR10696">
    <property type="entry name" value="GAMMA-BUTYROBETAINE HYDROXYLASE-RELATED"/>
    <property type="match status" value="1"/>
</dbReference>
<dbReference type="Pfam" id="PF02668">
    <property type="entry name" value="TauD"/>
    <property type="match status" value="1"/>
</dbReference>
<organism evidence="5 6">
    <name type="scientific">Calothrix parietina FACHB-288</name>
    <dbReference type="NCBI Taxonomy" id="2692896"/>
    <lineage>
        <taxon>Bacteria</taxon>
        <taxon>Bacillati</taxon>
        <taxon>Cyanobacteriota</taxon>
        <taxon>Cyanophyceae</taxon>
        <taxon>Nostocales</taxon>
        <taxon>Calotrichaceae</taxon>
        <taxon>Calothrix</taxon>
    </lineage>
</organism>
<evidence type="ECO:0000256" key="2">
    <source>
        <dbReference type="ARBA" id="ARBA00023002"/>
    </source>
</evidence>
<dbReference type="PANTHER" id="PTHR10696:SF56">
    <property type="entry name" value="TAUD_TFDA-LIKE DOMAIN-CONTAINING PROTEIN"/>
    <property type="match status" value="1"/>
</dbReference>
<keyword evidence="3" id="KW-0045">Antibiotic biosynthesis</keyword>
<dbReference type="Gene3D" id="3.60.130.10">
    <property type="entry name" value="Clavaminate synthase-like"/>
    <property type="match status" value="1"/>
</dbReference>
<evidence type="ECO:0000259" key="4">
    <source>
        <dbReference type="Pfam" id="PF02668"/>
    </source>
</evidence>
<evidence type="ECO:0000313" key="6">
    <source>
        <dbReference type="Proteomes" id="UP000658514"/>
    </source>
</evidence>
<dbReference type="EMBL" id="JACJQH010000067">
    <property type="protein sequence ID" value="MBD2199774.1"/>
    <property type="molecule type" value="Genomic_DNA"/>
</dbReference>
<dbReference type="SUPFAM" id="SSF51197">
    <property type="entry name" value="Clavaminate synthase-like"/>
    <property type="match status" value="1"/>
</dbReference>
<feature type="domain" description="TauD/TfdA-like" evidence="4">
    <location>
        <begin position="46"/>
        <end position="336"/>
    </location>
</feature>
<dbReference type="InterPro" id="IPR042098">
    <property type="entry name" value="TauD-like_sf"/>
</dbReference>
<reference evidence="5 6" key="1">
    <citation type="journal article" date="2020" name="ISME J.">
        <title>Comparative genomics reveals insights into cyanobacterial evolution and habitat adaptation.</title>
        <authorList>
            <person name="Chen M.Y."/>
            <person name="Teng W.K."/>
            <person name="Zhao L."/>
            <person name="Hu C.X."/>
            <person name="Zhou Y.K."/>
            <person name="Han B.P."/>
            <person name="Song L.R."/>
            <person name="Shu W.S."/>
        </authorList>
    </citation>
    <scope>NUCLEOTIDE SEQUENCE [LARGE SCALE GENOMIC DNA]</scope>
    <source>
        <strain evidence="5 6">FACHB-288</strain>
    </source>
</reference>
<protein>
    <submittedName>
        <fullName evidence="5">TauD/TfdA family dioxygenase</fullName>
    </submittedName>
</protein>
<dbReference type="InterPro" id="IPR050411">
    <property type="entry name" value="AlphaKG_dependent_hydroxylases"/>
</dbReference>
<dbReference type="InterPro" id="IPR003819">
    <property type="entry name" value="TauD/TfdA-like"/>
</dbReference>
<keyword evidence="6" id="KW-1185">Reference proteome</keyword>
<comment type="caution">
    <text evidence="5">The sequence shown here is derived from an EMBL/GenBank/DDBJ whole genome shotgun (WGS) entry which is preliminary data.</text>
</comment>